<protein>
    <submittedName>
        <fullName evidence="2">Uncharacterized protein</fullName>
    </submittedName>
</protein>
<feature type="transmembrane region" description="Helical" evidence="1">
    <location>
        <begin position="200"/>
        <end position="219"/>
    </location>
</feature>
<dbReference type="OrthoDB" id="307643at2157"/>
<evidence type="ECO:0000313" key="2">
    <source>
        <dbReference type="EMBL" id="EMA50036.1"/>
    </source>
</evidence>
<keyword evidence="1" id="KW-0812">Transmembrane</keyword>
<gene>
    <name evidence="2" type="ORF">C450_15840</name>
</gene>
<sequence length="463" mass="49920">MRRSRAVARGVIAVVVTLVLTGEATAHAGGLSGTFKPVAVPSWLVVTTGGGVIGASFLLTSLVTDHAFIRDVTDWRAELPTRATIRTIAVRGCRWLGVGLLAAIVAVGWIGPQVAAANLAIVAVWAGWWAGYSMTTYLVGNTWPAVNPWRTLAALGSRLRGSQPIQRYPDRLGAWPSVVGLVGLVWLEVVSPLAQQPRTLVGVIVAYSVVTVAGAVVYGSETWFGVVDPIARVFRWYGRVAPLQRTRKGFDFVLPGGALSEERPTGADETAFVVALLWVTTYDGLVATPAWARAVRALVGWGVPPSVVYLGAAIAGFGCFLYVYRVAARWSRRTADTYVTARYLRDWFAPALVPIAAGYHLAHFLGYFLSLSPALIAVATQPLAPPAAIQTLVLPAWFGTLQLVFVLAGHMLAVWVAHARSFALFPGRLAPIRSQYPFVLVMVFYTVLSMWIVGQPYTPPPYL</sequence>
<dbReference type="Proteomes" id="UP000011625">
    <property type="component" value="Unassembled WGS sequence"/>
</dbReference>
<organism evidence="2 3">
    <name type="scientific">Halococcus salifodinae DSM 8989</name>
    <dbReference type="NCBI Taxonomy" id="1227456"/>
    <lineage>
        <taxon>Archaea</taxon>
        <taxon>Methanobacteriati</taxon>
        <taxon>Methanobacteriota</taxon>
        <taxon>Stenosarchaea group</taxon>
        <taxon>Halobacteria</taxon>
        <taxon>Halobacteriales</taxon>
        <taxon>Halococcaceae</taxon>
        <taxon>Halococcus</taxon>
    </lineage>
</organism>
<feature type="transmembrane region" description="Helical" evidence="1">
    <location>
        <begin position="436"/>
        <end position="454"/>
    </location>
</feature>
<name>M0MWU9_9EURY</name>
<keyword evidence="1" id="KW-1133">Transmembrane helix</keyword>
<dbReference type="EMBL" id="AOME01000075">
    <property type="protein sequence ID" value="EMA50036.1"/>
    <property type="molecule type" value="Genomic_DNA"/>
</dbReference>
<feature type="transmembrane region" description="Helical" evidence="1">
    <location>
        <begin position="95"/>
        <end position="128"/>
    </location>
</feature>
<dbReference type="RefSeq" id="WP_005044970.1">
    <property type="nucleotide sequence ID" value="NZ_AOME01000075.1"/>
</dbReference>
<proteinExistence type="predicted"/>
<evidence type="ECO:0000256" key="1">
    <source>
        <dbReference type="SAM" id="Phobius"/>
    </source>
</evidence>
<feature type="transmembrane region" description="Helical" evidence="1">
    <location>
        <begin position="38"/>
        <end position="60"/>
    </location>
</feature>
<feature type="transmembrane region" description="Helical" evidence="1">
    <location>
        <begin position="174"/>
        <end position="193"/>
    </location>
</feature>
<keyword evidence="1" id="KW-0472">Membrane</keyword>
<comment type="caution">
    <text evidence="2">The sequence shown here is derived from an EMBL/GenBank/DDBJ whole genome shotgun (WGS) entry which is preliminary data.</text>
</comment>
<reference evidence="2 3" key="1">
    <citation type="journal article" date="2014" name="PLoS Genet.">
        <title>Phylogenetically driven sequencing of extremely halophilic archaea reveals strategies for static and dynamic osmo-response.</title>
        <authorList>
            <person name="Becker E.A."/>
            <person name="Seitzer P.M."/>
            <person name="Tritt A."/>
            <person name="Larsen D."/>
            <person name="Krusor M."/>
            <person name="Yao A.I."/>
            <person name="Wu D."/>
            <person name="Madern D."/>
            <person name="Eisen J.A."/>
            <person name="Darling A.E."/>
            <person name="Facciotti M.T."/>
        </authorList>
    </citation>
    <scope>NUCLEOTIDE SEQUENCE [LARGE SCALE GENOMIC DNA]</scope>
    <source>
        <strain evidence="2 3">DSM 8989</strain>
    </source>
</reference>
<dbReference type="AlphaFoldDB" id="M0MWU9"/>
<evidence type="ECO:0000313" key="3">
    <source>
        <dbReference type="Proteomes" id="UP000011625"/>
    </source>
</evidence>
<accession>M0MWU9</accession>
<keyword evidence="3" id="KW-1185">Reference proteome</keyword>
<dbReference type="STRING" id="1227456.C450_15840"/>
<feature type="transmembrane region" description="Helical" evidence="1">
    <location>
        <begin position="307"/>
        <end position="327"/>
    </location>
</feature>
<feature type="transmembrane region" description="Helical" evidence="1">
    <location>
        <begin position="347"/>
        <end position="369"/>
    </location>
</feature>
<dbReference type="PATRIC" id="fig|1227456.3.peg.3219"/>
<feature type="transmembrane region" description="Helical" evidence="1">
    <location>
        <begin position="389"/>
        <end position="415"/>
    </location>
</feature>